<dbReference type="EMBL" id="HBNR01005093">
    <property type="protein sequence ID" value="CAE4563812.1"/>
    <property type="molecule type" value="Transcribed_RNA"/>
</dbReference>
<feature type="region of interest" description="Disordered" evidence="1">
    <location>
        <begin position="145"/>
        <end position="164"/>
    </location>
</feature>
<evidence type="ECO:0000313" key="3">
    <source>
        <dbReference type="EMBL" id="CAE4563812.1"/>
    </source>
</evidence>
<evidence type="ECO:0000256" key="2">
    <source>
        <dbReference type="SAM" id="SignalP"/>
    </source>
</evidence>
<evidence type="ECO:0000256" key="1">
    <source>
        <dbReference type="SAM" id="MobiDB-lite"/>
    </source>
</evidence>
<sequence>MRLVFLLTGFAAIAAAASTRVAEAPDAIALVQGPLAVAAPAADSPLPLAPGLPDATVQRAPRHRASDKAAVAVAGFSHNLASSLWAAWRTAGRDREAGFHRLMIIALTREGLRQAFFMLLVFGGVKGYALAIRPDRKAEEMLIGQAGPGHPPRLPRGPPAIPVP</sequence>
<feature type="signal peptide" evidence="2">
    <location>
        <begin position="1"/>
        <end position="16"/>
    </location>
</feature>
<keyword evidence="2" id="KW-0732">Signal</keyword>
<reference evidence="3" key="1">
    <citation type="submission" date="2021-01" db="EMBL/GenBank/DDBJ databases">
        <authorList>
            <person name="Corre E."/>
            <person name="Pelletier E."/>
            <person name="Niang G."/>
            <person name="Scheremetjew M."/>
            <person name="Finn R."/>
            <person name="Kale V."/>
            <person name="Holt S."/>
            <person name="Cochrane G."/>
            <person name="Meng A."/>
            <person name="Brown T."/>
            <person name="Cohen L."/>
        </authorList>
    </citation>
    <scope>NUCLEOTIDE SEQUENCE</scope>
    <source>
        <strain evidence="3">CCMP3105</strain>
    </source>
</reference>
<organism evidence="3">
    <name type="scientific">Alexandrium monilatum</name>
    <dbReference type="NCBI Taxonomy" id="311494"/>
    <lineage>
        <taxon>Eukaryota</taxon>
        <taxon>Sar</taxon>
        <taxon>Alveolata</taxon>
        <taxon>Dinophyceae</taxon>
        <taxon>Gonyaulacales</taxon>
        <taxon>Pyrocystaceae</taxon>
        <taxon>Alexandrium</taxon>
    </lineage>
</organism>
<gene>
    <name evidence="3" type="ORF">AMON00008_LOCUS3431</name>
</gene>
<proteinExistence type="predicted"/>
<name>A0A7S4PVS9_9DINO</name>
<feature type="chain" id="PRO_5031362898" evidence="2">
    <location>
        <begin position="17"/>
        <end position="164"/>
    </location>
</feature>
<protein>
    <submittedName>
        <fullName evidence="3">Uncharacterized protein</fullName>
    </submittedName>
</protein>
<feature type="compositionally biased region" description="Pro residues" evidence="1">
    <location>
        <begin position="149"/>
        <end position="164"/>
    </location>
</feature>
<accession>A0A7S4PVS9</accession>
<dbReference type="AlphaFoldDB" id="A0A7S4PVS9"/>